<sequence>MLSNTGFETGNLSPWIRTTPNGACGGAPA</sequence>
<dbReference type="AlphaFoldDB" id="A0A8S3DX30"/>
<evidence type="ECO:0000313" key="2">
    <source>
        <dbReference type="EMBL" id="CAF5035449.1"/>
    </source>
</evidence>
<dbReference type="EMBL" id="CAJOBI010218463">
    <property type="protein sequence ID" value="CAF5035449.1"/>
    <property type="molecule type" value="Genomic_DNA"/>
</dbReference>
<name>A0A8S3DX30_9BILA</name>
<gene>
    <name evidence="2" type="ORF">SMN809_LOCUS58356</name>
</gene>
<evidence type="ECO:0000313" key="3">
    <source>
        <dbReference type="Proteomes" id="UP000676336"/>
    </source>
</evidence>
<dbReference type="Proteomes" id="UP000676336">
    <property type="component" value="Unassembled WGS sequence"/>
</dbReference>
<reference evidence="2" key="1">
    <citation type="submission" date="2021-02" db="EMBL/GenBank/DDBJ databases">
        <authorList>
            <person name="Nowell W R."/>
        </authorList>
    </citation>
    <scope>NUCLEOTIDE SEQUENCE</scope>
</reference>
<evidence type="ECO:0000256" key="1">
    <source>
        <dbReference type="SAM" id="MobiDB-lite"/>
    </source>
</evidence>
<proteinExistence type="predicted"/>
<feature type="region of interest" description="Disordered" evidence="1">
    <location>
        <begin position="1"/>
        <end position="29"/>
    </location>
</feature>
<comment type="caution">
    <text evidence="2">The sequence shown here is derived from an EMBL/GenBank/DDBJ whole genome shotgun (WGS) entry which is preliminary data.</text>
</comment>
<protein>
    <submittedName>
        <fullName evidence="2">Uncharacterized protein</fullName>
    </submittedName>
</protein>
<accession>A0A8S3DX30</accession>
<feature type="compositionally biased region" description="Polar residues" evidence="1">
    <location>
        <begin position="1"/>
        <end position="21"/>
    </location>
</feature>
<organism evidence="2 3">
    <name type="scientific">Rotaria magnacalcarata</name>
    <dbReference type="NCBI Taxonomy" id="392030"/>
    <lineage>
        <taxon>Eukaryota</taxon>
        <taxon>Metazoa</taxon>
        <taxon>Spiralia</taxon>
        <taxon>Gnathifera</taxon>
        <taxon>Rotifera</taxon>
        <taxon>Eurotatoria</taxon>
        <taxon>Bdelloidea</taxon>
        <taxon>Philodinida</taxon>
        <taxon>Philodinidae</taxon>
        <taxon>Rotaria</taxon>
    </lineage>
</organism>
<feature type="non-terminal residue" evidence="2">
    <location>
        <position position="29"/>
    </location>
</feature>